<dbReference type="Gene3D" id="3.30.390.30">
    <property type="match status" value="1"/>
</dbReference>
<dbReference type="Gene3D" id="3.50.50.60">
    <property type="entry name" value="FAD/NAD(P)-binding domain"/>
    <property type="match status" value="4"/>
</dbReference>
<dbReference type="Pfam" id="PF14759">
    <property type="entry name" value="Reductase_C"/>
    <property type="match status" value="1"/>
</dbReference>
<dbReference type="InterPro" id="IPR036188">
    <property type="entry name" value="FAD/NAD-bd_sf"/>
</dbReference>
<proteinExistence type="predicted"/>
<dbReference type="InterPro" id="IPR023753">
    <property type="entry name" value="FAD/NAD-binding_dom"/>
</dbReference>
<evidence type="ECO:0000259" key="6">
    <source>
        <dbReference type="Pfam" id="PF14759"/>
    </source>
</evidence>
<dbReference type="Proteomes" id="UP000585272">
    <property type="component" value="Unassembled WGS sequence"/>
</dbReference>
<evidence type="ECO:0000256" key="3">
    <source>
        <dbReference type="ARBA" id="ARBA00022827"/>
    </source>
</evidence>
<dbReference type="AlphaFoldDB" id="A0A840IAK5"/>
<keyword evidence="3" id="KW-0274">FAD</keyword>
<dbReference type="GO" id="GO:0005737">
    <property type="term" value="C:cytoplasm"/>
    <property type="evidence" value="ECO:0007669"/>
    <property type="project" value="TreeGrafter"/>
</dbReference>
<feature type="domain" description="FAD/NAD(P)-binding" evidence="5">
    <location>
        <begin position="1"/>
        <end position="211"/>
    </location>
</feature>
<gene>
    <name evidence="7" type="ORF">BDZ31_001439</name>
</gene>
<dbReference type="SUPFAM" id="SSF55424">
    <property type="entry name" value="FAD/NAD-linked reductases, dimerisation (C-terminal) domain"/>
    <property type="match status" value="1"/>
</dbReference>
<accession>A0A840IAK5</accession>
<dbReference type="GO" id="GO:0016651">
    <property type="term" value="F:oxidoreductase activity, acting on NAD(P)H"/>
    <property type="evidence" value="ECO:0007669"/>
    <property type="project" value="TreeGrafter"/>
</dbReference>
<comment type="caution">
    <text evidence="7">The sequence shown here is derived from an EMBL/GenBank/DDBJ whole genome shotgun (WGS) entry which is preliminary data.</text>
</comment>
<keyword evidence="8" id="KW-1185">Reference proteome</keyword>
<evidence type="ECO:0000256" key="1">
    <source>
        <dbReference type="ARBA" id="ARBA00001974"/>
    </source>
</evidence>
<organism evidence="7 8">
    <name type="scientific">Conexibacter arvalis</name>
    <dbReference type="NCBI Taxonomy" id="912552"/>
    <lineage>
        <taxon>Bacteria</taxon>
        <taxon>Bacillati</taxon>
        <taxon>Actinomycetota</taxon>
        <taxon>Thermoleophilia</taxon>
        <taxon>Solirubrobacterales</taxon>
        <taxon>Conexibacteraceae</taxon>
        <taxon>Conexibacter</taxon>
    </lineage>
</organism>
<evidence type="ECO:0000256" key="2">
    <source>
        <dbReference type="ARBA" id="ARBA00022630"/>
    </source>
</evidence>
<dbReference type="InterPro" id="IPR028202">
    <property type="entry name" value="Reductase_C"/>
</dbReference>
<feature type="domain" description="FAD/NAD(P)-binding" evidence="5">
    <location>
        <begin position="260"/>
        <end position="347"/>
    </location>
</feature>
<protein>
    <submittedName>
        <fullName evidence="7">NADPH-dependent 2,4-dienoyl-CoA reductase/sulfur reductase-like enzyme</fullName>
    </submittedName>
</protein>
<reference evidence="7 8" key="1">
    <citation type="submission" date="2020-08" db="EMBL/GenBank/DDBJ databases">
        <title>Genomic Encyclopedia of Archaeal and Bacterial Type Strains, Phase II (KMG-II): from individual species to whole genera.</title>
        <authorList>
            <person name="Goeker M."/>
        </authorList>
    </citation>
    <scope>NUCLEOTIDE SEQUENCE [LARGE SCALE GENOMIC DNA]</scope>
    <source>
        <strain evidence="7 8">DSM 23288</strain>
    </source>
</reference>
<dbReference type="Pfam" id="PF07992">
    <property type="entry name" value="Pyr_redox_2"/>
    <property type="match status" value="2"/>
</dbReference>
<dbReference type="InterPro" id="IPR050446">
    <property type="entry name" value="FAD-oxidoreductase/Apoptosis"/>
</dbReference>
<evidence type="ECO:0000259" key="5">
    <source>
        <dbReference type="Pfam" id="PF07992"/>
    </source>
</evidence>
<name>A0A840IAK5_9ACTN</name>
<comment type="cofactor">
    <cofactor evidence="1">
        <name>FAD</name>
        <dbReference type="ChEBI" id="CHEBI:57692"/>
    </cofactor>
</comment>
<sequence>MRIVVVGASLAGLRAAQALRSAGHAGELFVVGDEQRLPYTRPPLSKELLAGAHTVEQCDFPCDELDVTWRLGAAAAALDRDAKAVVLADGERIAYDRLIVATGCRARTWTGPGAELAGLHTLRDIDDTLALRRELEAGSRKVAVVGAGFVGAEVAATARGLGLDVTLIDVAPHPLLPLGPLLGERCAQLHRDRGVELKLATGVKGFRGKGAQGGAAGARGPAGGSAAAAAGAASATADGAPAAATPGAADAGSGARPTADRVAAVVLDDGSEVAADVVVVALGALPNTEWLAGSGLTLDPGLVCDATLTSVDDPDVLCAGDATSWPHPLADGATIRVEHWTNAAEQGAAAARNALAPAAERTPYAAAPYFWSDQYDVKIQAVGLPGRAERIELLEESPEGDRLVAVGVRDGKVIAAVAFNAVRRLAWYRRQLADPPSFEQVAAAVAADDRALGAPSGVGR</sequence>
<evidence type="ECO:0000313" key="8">
    <source>
        <dbReference type="Proteomes" id="UP000585272"/>
    </source>
</evidence>
<dbReference type="SUPFAM" id="SSF51905">
    <property type="entry name" value="FAD/NAD(P)-binding domain"/>
    <property type="match status" value="2"/>
</dbReference>
<evidence type="ECO:0000256" key="4">
    <source>
        <dbReference type="ARBA" id="ARBA00023002"/>
    </source>
</evidence>
<dbReference type="RefSeq" id="WP_183340392.1">
    <property type="nucleotide sequence ID" value="NZ_JACHNU010000001.1"/>
</dbReference>
<feature type="domain" description="Reductase C-terminal" evidence="6">
    <location>
        <begin position="369"/>
        <end position="444"/>
    </location>
</feature>
<dbReference type="PRINTS" id="PR00411">
    <property type="entry name" value="PNDRDTASEI"/>
</dbReference>
<dbReference type="EMBL" id="JACHNU010000001">
    <property type="protein sequence ID" value="MBB4661866.1"/>
    <property type="molecule type" value="Genomic_DNA"/>
</dbReference>
<dbReference type="InterPro" id="IPR016156">
    <property type="entry name" value="FAD/NAD-linked_Rdtase_dimer_sf"/>
</dbReference>
<evidence type="ECO:0000313" key="7">
    <source>
        <dbReference type="EMBL" id="MBB4661866.1"/>
    </source>
</evidence>
<dbReference type="PRINTS" id="PR00368">
    <property type="entry name" value="FADPNR"/>
</dbReference>
<keyword evidence="2" id="KW-0285">Flavoprotein</keyword>
<dbReference type="PANTHER" id="PTHR43557">
    <property type="entry name" value="APOPTOSIS-INDUCING FACTOR 1"/>
    <property type="match status" value="1"/>
</dbReference>
<keyword evidence="4" id="KW-0560">Oxidoreductase</keyword>
<dbReference type="PANTHER" id="PTHR43557:SF2">
    <property type="entry name" value="RIESKE DOMAIN-CONTAINING PROTEIN-RELATED"/>
    <property type="match status" value="1"/>
</dbReference>